<dbReference type="GO" id="GO:0043565">
    <property type="term" value="F:sequence-specific DNA binding"/>
    <property type="evidence" value="ECO:0007669"/>
    <property type="project" value="InterPro"/>
</dbReference>
<sequence length="355" mass="40053">MTWPTDPWWELYLMRWDADYAHVVDAVVRPLAQDGPLRDTKFFLDTDWWRGPHVSVCFNASPQDKDALLARGLVPSTQKLLTALAPGRPVNPDHHQDLHERLGRYERRPAPLFPWLTDGTVGLRPLLPREHDAVDKDMEHAVRACHLALKDLECELFHSLATGQLRVHTYALDLLTAVAATFTDSDLRATYPSFASHSEAYLGSEAPEGTRTRWDQAYQQHRESVCERVRTIDHAAATSSLPAPIAITVEILRSVIDATHPLALFGGSALPGPAPTWQHSDFHRDLGRNQQWQSSVRHNAWFARYRLVLNFAYLHLTKLGLSPHHRFYTCYLLTQAAQDLTGTTASDILKGVARA</sequence>
<dbReference type="AlphaFoldDB" id="A0A291FGK7"/>
<dbReference type="Pfam" id="PF14028">
    <property type="entry name" value="Lant_dehydr_C"/>
    <property type="match status" value="1"/>
</dbReference>
<protein>
    <submittedName>
        <fullName evidence="2">KocD</fullName>
    </submittedName>
</protein>
<evidence type="ECO:0000313" key="2">
    <source>
        <dbReference type="EMBL" id="ATG31922.1"/>
    </source>
</evidence>
<dbReference type="InterPro" id="IPR030456">
    <property type="entry name" value="TF_fork_head_CS_2"/>
</dbReference>
<reference evidence="2" key="1">
    <citation type="journal article" date="2017" name="Microbiology">
        <title>Identification and heterologous expression of the kocurin biosynthetic gene cluster.</title>
        <authorList>
            <person name="Linares-Otoya L."/>
            <person name="Linares-Otoya V."/>
            <person name="Armas-Mantilla L."/>
            <person name="Blanco-Olano C."/>
            <person name="Crusemann M."/>
            <person name="Ganoza-Yupanqui M.L."/>
            <person name="Campos-Florian J."/>
            <person name="Konig G.M."/>
            <person name="Schaberle T.F."/>
        </authorList>
    </citation>
    <scope>NUCLEOTIDE SEQUENCE</scope>
    <source>
        <strain evidence="2">S17</strain>
    </source>
</reference>
<dbReference type="InterPro" id="IPR023809">
    <property type="entry name" value="Thiopep_bacteriocin_synth_dom"/>
</dbReference>
<feature type="domain" description="Thiopeptide-type bacteriocin biosynthesis" evidence="1">
    <location>
        <begin position="25"/>
        <end position="336"/>
    </location>
</feature>
<proteinExistence type="predicted"/>
<evidence type="ECO:0000259" key="1">
    <source>
        <dbReference type="Pfam" id="PF14028"/>
    </source>
</evidence>
<name>A0A291FGK7_KOCRO</name>
<dbReference type="PROSITE" id="PS00658">
    <property type="entry name" value="FORK_HEAD_2"/>
    <property type="match status" value="1"/>
</dbReference>
<dbReference type="GO" id="GO:0003700">
    <property type="term" value="F:DNA-binding transcription factor activity"/>
    <property type="evidence" value="ECO:0007669"/>
    <property type="project" value="InterPro"/>
</dbReference>
<organism evidence="2">
    <name type="scientific">Kocuria rosea</name>
    <name type="common">Deinococcus erythromyxa</name>
    <name type="synonym">Micrococcus rubens</name>
    <dbReference type="NCBI Taxonomy" id="1275"/>
    <lineage>
        <taxon>Bacteria</taxon>
        <taxon>Bacillati</taxon>
        <taxon>Actinomycetota</taxon>
        <taxon>Actinomycetes</taxon>
        <taxon>Micrococcales</taxon>
        <taxon>Micrococcaceae</taxon>
        <taxon>Kocuria</taxon>
    </lineage>
</organism>
<dbReference type="EMBL" id="MF620092">
    <property type="protein sequence ID" value="ATG31922.1"/>
    <property type="molecule type" value="Genomic_DNA"/>
</dbReference>
<accession>A0A291FGK7</accession>